<name>A0A1H6FU59_THEAL</name>
<evidence type="ECO:0000259" key="6">
    <source>
        <dbReference type="Pfam" id="PF01509"/>
    </source>
</evidence>
<dbReference type="InterPro" id="IPR020103">
    <property type="entry name" value="PsdUridine_synth_cat_dom_sf"/>
</dbReference>
<dbReference type="InterPro" id="IPR014780">
    <property type="entry name" value="tRNA_psdUridine_synth_TruB"/>
</dbReference>
<evidence type="ECO:0000313" key="8">
    <source>
        <dbReference type="EMBL" id="SEH14361.1"/>
    </source>
</evidence>
<comment type="catalytic activity">
    <reaction evidence="1 5">
        <text>uridine(55) in tRNA = pseudouridine(55) in tRNA</text>
        <dbReference type="Rhea" id="RHEA:42532"/>
        <dbReference type="Rhea" id="RHEA-COMP:10101"/>
        <dbReference type="Rhea" id="RHEA-COMP:10102"/>
        <dbReference type="ChEBI" id="CHEBI:65314"/>
        <dbReference type="ChEBI" id="CHEBI:65315"/>
        <dbReference type="EC" id="5.4.99.25"/>
    </reaction>
</comment>
<dbReference type="HAMAP" id="MF_01080">
    <property type="entry name" value="TruB_bact"/>
    <property type="match status" value="1"/>
</dbReference>
<evidence type="ECO:0000256" key="4">
    <source>
        <dbReference type="ARBA" id="ARBA00023235"/>
    </source>
</evidence>
<dbReference type="InterPro" id="IPR015240">
    <property type="entry name" value="tRNA_sdUridine_synth_fam1_C"/>
</dbReference>
<dbReference type="AlphaFoldDB" id="A0A1H6FU59"/>
<feature type="domain" description="tRNA pseudouridine synthase II TruB subfamily 1 C-terminal" evidence="7">
    <location>
        <begin position="228"/>
        <end position="280"/>
    </location>
</feature>
<keyword evidence="4 5" id="KW-0413">Isomerase</keyword>
<dbReference type="Gene3D" id="3.30.2350.10">
    <property type="entry name" value="Pseudouridine synthase"/>
    <property type="match status" value="1"/>
</dbReference>
<gene>
    <name evidence="5" type="primary">truB</name>
    <name evidence="8" type="ORF">SAMN02745716_1610</name>
</gene>
<dbReference type="Pfam" id="PF09157">
    <property type="entry name" value="TruB-C_2"/>
    <property type="match status" value="1"/>
</dbReference>
<organism evidence="8 9">
    <name type="scientific">Thermoleophilum album</name>
    <dbReference type="NCBI Taxonomy" id="29539"/>
    <lineage>
        <taxon>Bacteria</taxon>
        <taxon>Bacillati</taxon>
        <taxon>Actinomycetota</taxon>
        <taxon>Thermoleophilia</taxon>
        <taxon>Thermoleophilales</taxon>
        <taxon>Thermoleophilaceae</taxon>
        <taxon>Thermoleophilum</taxon>
    </lineage>
</organism>
<dbReference type="STRING" id="29539.SAMN02745716_1610"/>
<accession>A0A1H6FU59</accession>
<dbReference type="GO" id="GO:1990481">
    <property type="term" value="P:mRNA pseudouridine synthesis"/>
    <property type="evidence" value="ECO:0007669"/>
    <property type="project" value="TreeGrafter"/>
</dbReference>
<dbReference type="InterPro" id="IPR002501">
    <property type="entry name" value="PsdUridine_synth_N"/>
</dbReference>
<reference evidence="9" key="1">
    <citation type="submission" date="2016-10" db="EMBL/GenBank/DDBJ databases">
        <authorList>
            <person name="Varghese N."/>
            <person name="Submissions S."/>
        </authorList>
    </citation>
    <scope>NUCLEOTIDE SEQUENCE [LARGE SCALE GENOMIC DNA]</scope>
    <source>
        <strain evidence="9">ATCC 35263</strain>
    </source>
</reference>
<evidence type="ECO:0000256" key="5">
    <source>
        <dbReference type="HAMAP-Rule" id="MF_01080"/>
    </source>
</evidence>
<dbReference type="NCBIfam" id="TIGR00431">
    <property type="entry name" value="TruB"/>
    <property type="match status" value="1"/>
</dbReference>
<keyword evidence="3 5" id="KW-0819">tRNA processing</keyword>
<dbReference type="SUPFAM" id="SSF55120">
    <property type="entry name" value="Pseudouridine synthase"/>
    <property type="match status" value="1"/>
</dbReference>
<feature type="active site" description="Nucleophile" evidence="5">
    <location>
        <position position="59"/>
    </location>
</feature>
<dbReference type="OrthoDB" id="9802309at2"/>
<dbReference type="Proteomes" id="UP000222056">
    <property type="component" value="Unassembled WGS sequence"/>
</dbReference>
<evidence type="ECO:0000259" key="7">
    <source>
        <dbReference type="Pfam" id="PF09157"/>
    </source>
</evidence>
<dbReference type="Pfam" id="PF01509">
    <property type="entry name" value="TruB_N"/>
    <property type="match status" value="1"/>
</dbReference>
<dbReference type="PANTHER" id="PTHR13767:SF2">
    <property type="entry name" value="PSEUDOURIDYLATE SYNTHASE TRUB1"/>
    <property type="match status" value="1"/>
</dbReference>
<dbReference type="GO" id="GO:0003723">
    <property type="term" value="F:RNA binding"/>
    <property type="evidence" value="ECO:0007669"/>
    <property type="project" value="InterPro"/>
</dbReference>
<dbReference type="RefSeq" id="WP_093117980.1">
    <property type="nucleotide sequence ID" value="NZ_FNWJ01000002.1"/>
</dbReference>
<comment type="function">
    <text evidence="5">Responsible for synthesis of pseudouridine from uracil-55 in the psi GC loop of transfer RNAs.</text>
</comment>
<proteinExistence type="inferred from homology"/>
<protein>
    <recommendedName>
        <fullName evidence="5">tRNA pseudouridine synthase B</fullName>
        <ecNumber evidence="5">5.4.99.25</ecNumber>
    </recommendedName>
    <alternativeName>
        <fullName evidence="5">tRNA pseudouridine(55) synthase</fullName>
        <shortName evidence="5">Psi55 synthase</shortName>
    </alternativeName>
    <alternativeName>
        <fullName evidence="5">tRNA pseudouridylate synthase</fullName>
    </alternativeName>
    <alternativeName>
        <fullName evidence="5">tRNA-uridine isomerase</fullName>
    </alternativeName>
</protein>
<evidence type="ECO:0000256" key="3">
    <source>
        <dbReference type="ARBA" id="ARBA00022694"/>
    </source>
</evidence>
<dbReference type="PANTHER" id="PTHR13767">
    <property type="entry name" value="TRNA-PSEUDOURIDINE SYNTHASE"/>
    <property type="match status" value="1"/>
</dbReference>
<feature type="domain" description="Pseudouridine synthase II N-terminal" evidence="6">
    <location>
        <begin position="48"/>
        <end position="184"/>
    </location>
</feature>
<dbReference type="GO" id="GO:0160148">
    <property type="term" value="F:tRNA pseudouridine(55) synthase activity"/>
    <property type="evidence" value="ECO:0007669"/>
    <property type="project" value="UniProtKB-EC"/>
</dbReference>
<comment type="similarity">
    <text evidence="2 5">Belongs to the pseudouridine synthase TruB family. Type 1 subfamily.</text>
</comment>
<evidence type="ECO:0000313" key="9">
    <source>
        <dbReference type="Proteomes" id="UP000222056"/>
    </source>
</evidence>
<sequence>MRAQRSVFDHPLELRGPLPANGGVVLFPKPPGPTSHDVVEAVRRVLPGRTRVGHAGTLDPFAEGLLLILVGRATRAQRWFMELPKTYRAVARLGWRSDTGDPEGSLERTGRVPPKLALPTGRIMQVPPAYSAVKVGGERAYRLARRGETPRLKPRPVEVYRAELVDADGERAEFEIVCSSGTYVRQLVASLGDAYCERLVRTAIGPFRLEDADPGRVVPLEEALSFLPAVQLSPIEARRVEHGGVVKREQRTSGPVRLLEGDRLVAIGEPRDATLRPAVVFPRER</sequence>
<dbReference type="GO" id="GO:0031119">
    <property type="term" value="P:tRNA pseudouridine synthesis"/>
    <property type="evidence" value="ECO:0007669"/>
    <property type="project" value="UniProtKB-UniRule"/>
</dbReference>
<dbReference type="EC" id="5.4.99.25" evidence="5"/>
<dbReference type="EMBL" id="FNWJ01000002">
    <property type="protein sequence ID" value="SEH14361.1"/>
    <property type="molecule type" value="Genomic_DNA"/>
</dbReference>
<evidence type="ECO:0000256" key="2">
    <source>
        <dbReference type="ARBA" id="ARBA00005642"/>
    </source>
</evidence>
<keyword evidence="9" id="KW-1185">Reference proteome</keyword>
<evidence type="ECO:0000256" key="1">
    <source>
        <dbReference type="ARBA" id="ARBA00000385"/>
    </source>
</evidence>